<comment type="caution">
    <text evidence="2">The sequence shown here is derived from an EMBL/GenBank/DDBJ whole genome shotgun (WGS) entry which is preliminary data.</text>
</comment>
<reference evidence="2 3" key="1">
    <citation type="journal article" date="2022" name="Nat. Ecol. Evol.">
        <title>A masculinizing supergene underlies an exaggerated male reproductive morph in a spider.</title>
        <authorList>
            <person name="Hendrickx F."/>
            <person name="De Corte Z."/>
            <person name="Sonet G."/>
            <person name="Van Belleghem S.M."/>
            <person name="Kostlbacher S."/>
            <person name="Vangestel C."/>
        </authorList>
    </citation>
    <scope>NUCLEOTIDE SEQUENCE [LARGE SCALE GENOMIC DNA]</scope>
    <source>
        <strain evidence="2">W744_W776</strain>
    </source>
</reference>
<name>A0AAV6UN21_9ARAC</name>
<evidence type="ECO:0000256" key="1">
    <source>
        <dbReference type="SAM" id="Phobius"/>
    </source>
</evidence>
<keyword evidence="1" id="KW-0812">Transmembrane</keyword>
<evidence type="ECO:0000313" key="2">
    <source>
        <dbReference type="EMBL" id="KAG8185163.1"/>
    </source>
</evidence>
<feature type="transmembrane region" description="Helical" evidence="1">
    <location>
        <begin position="12"/>
        <end position="37"/>
    </location>
</feature>
<protein>
    <submittedName>
        <fullName evidence="2">Uncharacterized protein</fullName>
    </submittedName>
</protein>
<gene>
    <name evidence="2" type="ORF">JTE90_005142</name>
</gene>
<sequence length="73" mass="8250">MSGYQINPIERFFAQIGFKIIAFIIILLIASLIGMCIKACRKSCCNKNEKLPEVVSEVTVLPPDDAYPKQVYR</sequence>
<keyword evidence="1" id="KW-0472">Membrane</keyword>
<organism evidence="2 3">
    <name type="scientific">Oedothorax gibbosus</name>
    <dbReference type="NCBI Taxonomy" id="931172"/>
    <lineage>
        <taxon>Eukaryota</taxon>
        <taxon>Metazoa</taxon>
        <taxon>Ecdysozoa</taxon>
        <taxon>Arthropoda</taxon>
        <taxon>Chelicerata</taxon>
        <taxon>Arachnida</taxon>
        <taxon>Araneae</taxon>
        <taxon>Araneomorphae</taxon>
        <taxon>Entelegynae</taxon>
        <taxon>Araneoidea</taxon>
        <taxon>Linyphiidae</taxon>
        <taxon>Erigoninae</taxon>
        <taxon>Oedothorax</taxon>
    </lineage>
</organism>
<dbReference type="EMBL" id="JAFNEN010000344">
    <property type="protein sequence ID" value="KAG8185163.1"/>
    <property type="molecule type" value="Genomic_DNA"/>
</dbReference>
<keyword evidence="1" id="KW-1133">Transmembrane helix</keyword>
<evidence type="ECO:0000313" key="3">
    <source>
        <dbReference type="Proteomes" id="UP000827092"/>
    </source>
</evidence>
<accession>A0AAV6UN21</accession>
<keyword evidence="3" id="KW-1185">Reference proteome</keyword>
<proteinExistence type="predicted"/>
<dbReference type="Proteomes" id="UP000827092">
    <property type="component" value="Unassembled WGS sequence"/>
</dbReference>
<dbReference type="AlphaFoldDB" id="A0AAV6UN21"/>